<comment type="caution">
    <text evidence="2">The sequence shown here is derived from an EMBL/GenBank/DDBJ whole genome shotgun (WGS) entry which is preliminary data.</text>
</comment>
<dbReference type="VEuPathDB" id="MicrosporidiaDB:EDEG_03438"/>
<keyword evidence="1" id="KW-1133">Transmembrane helix</keyword>
<dbReference type="InParanoid" id="J9DHN6"/>
<feature type="transmembrane region" description="Helical" evidence="1">
    <location>
        <begin position="85"/>
        <end position="106"/>
    </location>
</feature>
<dbReference type="HOGENOM" id="CLU_1722345_0_0_1"/>
<keyword evidence="3" id="KW-1185">Reference proteome</keyword>
<keyword evidence="1" id="KW-0812">Transmembrane</keyword>
<feature type="transmembrane region" description="Helical" evidence="1">
    <location>
        <begin position="20"/>
        <end position="48"/>
    </location>
</feature>
<organism evidence="2 3">
    <name type="scientific">Edhazardia aedis (strain USNM 41457)</name>
    <name type="common">Microsporidian parasite</name>
    <dbReference type="NCBI Taxonomy" id="1003232"/>
    <lineage>
        <taxon>Eukaryota</taxon>
        <taxon>Fungi</taxon>
        <taxon>Fungi incertae sedis</taxon>
        <taxon>Microsporidia</taxon>
        <taxon>Edhazardia</taxon>
    </lineage>
</organism>
<reference evidence="2 3" key="1">
    <citation type="submission" date="2011-08" db="EMBL/GenBank/DDBJ databases">
        <authorList>
            <person name="Liu Z.J."/>
            <person name="Shi F.L."/>
            <person name="Lu J.Q."/>
            <person name="Li M."/>
            <person name="Wang Z.L."/>
        </authorList>
    </citation>
    <scope>NUCLEOTIDE SEQUENCE [LARGE SCALE GENOMIC DNA]</scope>
    <source>
        <strain evidence="2 3">USNM 41457</strain>
    </source>
</reference>
<keyword evidence="1" id="KW-0472">Membrane</keyword>
<proteinExistence type="predicted"/>
<feature type="transmembrane region" description="Helical" evidence="1">
    <location>
        <begin position="60"/>
        <end position="79"/>
    </location>
</feature>
<gene>
    <name evidence="2" type="ORF">EDEG_03438</name>
</gene>
<dbReference type="EMBL" id="AFBI03000089">
    <property type="protein sequence ID" value="EJW02120.1"/>
    <property type="molecule type" value="Genomic_DNA"/>
</dbReference>
<accession>J9DHN6</accession>
<evidence type="ECO:0000256" key="1">
    <source>
        <dbReference type="SAM" id="Phobius"/>
    </source>
</evidence>
<evidence type="ECO:0000313" key="3">
    <source>
        <dbReference type="Proteomes" id="UP000003163"/>
    </source>
</evidence>
<sequence length="152" mass="19165">MNLFNNFRIIYFFMKSYFSVFHFSILIFTLHILMCCTFCVNILCYPLIILFSIKSYIYYYYYYFSKNILMFKICLNFFFIKIKEYTIFLIIIYYLQLIEYIIYNILNIMNKKYIFFSKKIRTQKKINKMYDVLYFYNFFLLRTSRTTVEYFL</sequence>
<protein>
    <submittedName>
        <fullName evidence="2">Uncharacterized protein</fullName>
    </submittedName>
</protein>
<dbReference type="Proteomes" id="UP000003163">
    <property type="component" value="Unassembled WGS sequence"/>
</dbReference>
<evidence type="ECO:0000313" key="2">
    <source>
        <dbReference type="EMBL" id="EJW02120.1"/>
    </source>
</evidence>
<reference evidence="3" key="2">
    <citation type="submission" date="2015-07" db="EMBL/GenBank/DDBJ databases">
        <title>Contrasting host-pathogen interactions and genome evolution in two generalist and specialist microsporidian pathogens of mosquitoes.</title>
        <authorList>
            <consortium name="The Broad Institute Genomics Platform"/>
            <consortium name="The Broad Institute Genome Sequencing Center for Infectious Disease"/>
            <person name="Cuomo C.A."/>
            <person name="Sanscrainte N.D."/>
            <person name="Goldberg J.M."/>
            <person name="Heiman D."/>
            <person name="Young S."/>
            <person name="Zeng Q."/>
            <person name="Becnel J.J."/>
            <person name="Birren B.W."/>
        </authorList>
    </citation>
    <scope>NUCLEOTIDE SEQUENCE [LARGE SCALE GENOMIC DNA]</scope>
    <source>
        <strain evidence="3">USNM 41457</strain>
    </source>
</reference>
<dbReference type="AlphaFoldDB" id="J9DHN6"/>
<name>J9DHN6_EDHAE</name>